<comment type="caution">
    <text evidence="1">The sequence shown here is derived from an EMBL/GenBank/DDBJ whole genome shotgun (WGS) entry which is preliminary data.</text>
</comment>
<proteinExistence type="predicted"/>
<evidence type="ECO:0000313" key="1">
    <source>
        <dbReference type="EMBL" id="KAF9068508.1"/>
    </source>
</evidence>
<dbReference type="AlphaFoldDB" id="A0A9P5U820"/>
<dbReference type="EMBL" id="JADNRY010000060">
    <property type="protein sequence ID" value="KAF9068508.1"/>
    <property type="molecule type" value="Genomic_DNA"/>
</dbReference>
<protein>
    <submittedName>
        <fullName evidence="1">Uncharacterized protein</fullName>
    </submittedName>
</protein>
<accession>A0A9P5U820</accession>
<sequence length="379" mass="43195">MNLWYTNRIISTALRFKTPHLVCDIISFSTSSLPVWASQHAWLVTLRGGGKSAQETVVEYSVKTASQLVFTASRAAEVLDWMKDARSIPFCKHIGRNSTTLYFILRLEDYTRCWVVLQAVPDDEDAAHIDAIQDIGSGMTPTSLLAEDDTSNEGLLEEALQALPNRHQAEIGLLRVLVSLYDKINLEELEFDTYDNYPAASFNISMIRDAMKDVSQKDVLSGLVVSIISDIKQNLHQKWSLSFLYRIDHPLKNLPLELQRHPQQRHLVVLMLLTNDDGPSLPQELYFRLHPLSLIQLAFDLPNGNLSLFPTLNDALGDVRLSFQLNHRLQSHLAQRHVLRIEYQSPQIRAMGWNSQTILVVFMVRCISEYTHPGFFQKN</sequence>
<evidence type="ECO:0000313" key="2">
    <source>
        <dbReference type="Proteomes" id="UP000772434"/>
    </source>
</evidence>
<dbReference type="OrthoDB" id="2393824at2759"/>
<organism evidence="1 2">
    <name type="scientific">Rhodocollybia butyracea</name>
    <dbReference type="NCBI Taxonomy" id="206335"/>
    <lineage>
        <taxon>Eukaryota</taxon>
        <taxon>Fungi</taxon>
        <taxon>Dikarya</taxon>
        <taxon>Basidiomycota</taxon>
        <taxon>Agaricomycotina</taxon>
        <taxon>Agaricomycetes</taxon>
        <taxon>Agaricomycetidae</taxon>
        <taxon>Agaricales</taxon>
        <taxon>Marasmiineae</taxon>
        <taxon>Omphalotaceae</taxon>
        <taxon>Rhodocollybia</taxon>
    </lineage>
</organism>
<reference evidence="1" key="1">
    <citation type="submission" date="2020-11" db="EMBL/GenBank/DDBJ databases">
        <authorList>
            <consortium name="DOE Joint Genome Institute"/>
            <person name="Ahrendt S."/>
            <person name="Riley R."/>
            <person name="Andreopoulos W."/>
            <person name="Labutti K."/>
            <person name="Pangilinan J."/>
            <person name="Ruiz-Duenas F.J."/>
            <person name="Barrasa J.M."/>
            <person name="Sanchez-Garcia M."/>
            <person name="Camarero S."/>
            <person name="Miyauchi S."/>
            <person name="Serrano A."/>
            <person name="Linde D."/>
            <person name="Babiker R."/>
            <person name="Drula E."/>
            <person name="Ayuso-Fernandez I."/>
            <person name="Pacheco R."/>
            <person name="Padilla G."/>
            <person name="Ferreira P."/>
            <person name="Barriuso J."/>
            <person name="Kellner H."/>
            <person name="Castanera R."/>
            <person name="Alfaro M."/>
            <person name="Ramirez L."/>
            <person name="Pisabarro A.G."/>
            <person name="Kuo A."/>
            <person name="Tritt A."/>
            <person name="Lipzen A."/>
            <person name="He G."/>
            <person name="Yan M."/>
            <person name="Ng V."/>
            <person name="Cullen D."/>
            <person name="Martin F."/>
            <person name="Rosso M.-N."/>
            <person name="Henrissat B."/>
            <person name="Hibbett D."/>
            <person name="Martinez A.T."/>
            <person name="Grigoriev I.V."/>
        </authorList>
    </citation>
    <scope>NUCLEOTIDE SEQUENCE</scope>
    <source>
        <strain evidence="1">AH 40177</strain>
    </source>
</reference>
<keyword evidence="2" id="KW-1185">Reference proteome</keyword>
<dbReference type="Proteomes" id="UP000772434">
    <property type="component" value="Unassembled WGS sequence"/>
</dbReference>
<name>A0A9P5U820_9AGAR</name>
<gene>
    <name evidence="1" type="ORF">BDP27DRAFT_816396</name>
</gene>